<accession>A0A382LYG2</accession>
<dbReference type="GO" id="GO:0016787">
    <property type="term" value="F:hydrolase activity"/>
    <property type="evidence" value="ECO:0007669"/>
    <property type="project" value="InterPro"/>
</dbReference>
<dbReference type="AlphaFoldDB" id="A0A382LYG2"/>
<dbReference type="Gene3D" id="3.20.20.140">
    <property type="entry name" value="Metal-dependent hydrolases"/>
    <property type="match status" value="1"/>
</dbReference>
<proteinExistence type="inferred from homology"/>
<dbReference type="InterPro" id="IPR006680">
    <property type="entry name" value="Amidohydro-rel"/>
</dbReference>
<sequence>MKRDFIDCHFHLWDLSEPGLHYCWLLPDGEDPQLGERLEELKGTTYLIDDYITDTRQANVTRAVHLQAAIGSEDPVKETAWIQAAAIRSGFPLAIVGYTDLKHPDAGKNLERHCRYANIRGIRDFSEGDYLVDPDFHRGYAMLANFDLAASLSIGWEAMPKAHDLAQKFPNIPLVLDHCGEPLARDDEYFENWRNGMRTIAQAENVICKISGLGMADNDWTIDSIRRWVLTCIDVFGPGRCIFGSNWPVDKMYSKYDVLIDAYTELVADFTDDEQDAMFSKNASTLYRI</sequence>
<organism evidence="3">
    <name type="scientific">marine metagenome</name>
    <dbReference type="NCBI Taxonomy" id="408172"/>
    <lineage>
        <taxon>unclassified sequences</taxon>
        <taxon>metagenomes</taxon>
        <taxon>ecological metagenomes</taxon>
    </lineage>
</organism>
<name>A0A382LYG2_9ZZZZ</name>
<evidence type="ECO:0000259" key="2">
    <source>
        <dbReference type="Pfam" id="PF04909"/>
    </source>
</evidence>
<evidence type="ECO:0000313" key="3">
    <source>
        <dbReference type="EMBL" id="SVC41528.1"/>
    </source>
</evidence>
<dbReference type="Pfam" id="PF04909">
    <property type="entry name" value="Amidohydro_2"/>
    <property type="match status" value="1"/>
</dbReference>
<evidence type="ECO:0000256" key="1">
    <source>
        <dbReference type="ARBA" id="ARBA00038310"/>
    </source>
</evidence>
<reference evidence="3" key="1">
    <citation type="submission" date="2018-05" db="EMBL/GenBank/DDBJ databases">
        <authorList>
            <person name="Lanie J.A."/>
            <person name="Ng W.-L."/>
            <person name="Kazmierczak K.M."/>
            <person name="Andrzejewski T.M."/>
            <person name="Davidsen T.M."/>
            <person name="Wayne K.J."/>
            <person name="Tettelin H."/>
            <person name="Glass J.I."/>
            <person name="Rusch D."/>
            <person name="Podicherti R."/>
            <person name="Tsui H.-C.T."/>
            <person name="Winkler M.E."/>
        </authorList>
    </citation>
    <scope>NUCLEOTIDE SEQUENCE</scope>
</reference>
<gene>
    <name evidence="3" type="ORF">METZ01_LOCUS294382</name>
</gene>
<dbReference type="SUPFAM" id="SSF51556">
    <property type="entry name" value="Metallo-dependent hydrolases"/>
    <property type="match status" value="1"/>
</dbReference>
<dbReference type="InterPro" id="IPR032466">
    <property type="entry name" value="Metal_Hydrolase"/>
</dbReference>
<dbReference type="PANTHER" id="PTHR43569">
    <property type="entry name" value="AMIDOHYDROLASE"/>
    <property type="match status" value="1"/>
</dbReference>
<dbReference type="PANTHER" id="PTHR43569:SF1">
    <property type="entry name" value="BLL3371 PROTEIN"/>
    <property type="match status" value="1"/>
</dbReference>
<feature type="domain" description="Amidohydrolase-related" evidence="2">
    <location>
        <begin position="6"/>
        <end position="289"/>
    </location>
</feature>
<comment type="similarity">
    <text evidence="1">Belongs to the metallo-dependent hydrolases superfamily.</text>
</comment>
<protein>
    <recommendedName>
        <fullName evidence="2">Amidohydrolase-related domain-containing protein</fullName>
    </recommendedName>
</protein>
<dbReference type="EMBL" id="UINC01089983">
    <property type="protein sequence ID" value="SVC41528.1"/>
    <property type="molecule type" value="Genomic_DNA"/>
</dbReference>
<dbReference type="InterPro" id="IPR052350">
    <property type="entry name" value="Metallo-dep_Lactonases"/>
</dbReference>